<dbReference type="PANTHER" id="PTHR28026">
    <property type="entry name" value="DUF962 DOMAIN PROTEIN (AFU_ORTHOLOGUE AFUA_8G05310)"/>
    <property type="match status" value="1"/>
</dbReference>
<feature type="transmembrane region" description="Helical" evidence="1">
    <location>
        <begin position="144"/>
        <end position="165"/>
    </location>
</feature>
<sequence length="182" mass="20004">MPLFDLKKNLVFYGAYHRDPTNVAIHIGCVPLLLATAFVFGTNTPTLPLRTPRLLTTLSLPLNLTTLTALTYSTLYTLLSPNLAGLSTTPILLATASLANRASTTYSRTKINSIAGAIHVASWILQFVGHGRFEGRKPALLDNLVQALFLAPLFVWYEVLFRLGFYGKLRRGRGLGAWCGLR</sequence>
<evidence type="ECO:0000313" key="3">
    <source>
        <dbReference type="Proteomes" id="UP000799423"/>
    </source>
</evidence>
<dbReference type="EMBL" id="MU006300">
    <property type="protein sequence ID" value="KAF2852081.1"/>
    <property type="molecule type" value="Genomic_DNA"/>
</dbReference>
<feature type="transmembrane region" description="Helical" evidence="1">
    <location>
        <begin position="111"/>
        <end position="129"/>
    </location>
</feature>
<keyword evidence="1" id="KW-1133">Transmembrane helix</keyword>
<evidence type="ECO:0000256" key="1">
    <source>
        <dbReference type="SAM" id="Phobius"/>
    </source>
</evidence>
<proteinExistence type="predicted"/>
<evidence type="ECO:0000313" key="2">
    <source>
        <dbReference type="EMBL" id="KAF2852081.1"/>
    </source>
</evidence>
<feature type="transmembrane region" description="Helical" evidence="1">
    <location>
        <begin position="23"/>
        <end position="42"/>
    </location>
</feature>
<organism evidence="2 3">
    <name type="scientific">Plenodomus tracheiphilus IPT5</name>
    <dbReference type="NCBI Taxonomy" id="1408161"/>
    <lineage>
        <taxon>Eukaryota</taxon>
        <taxon>Fungi</taxon>
        <taxon>Dikarya</taxon>
        <taxon>Ascomycota</taxon>
        <taxon>Pezizomycotina</taxon>
        <taxon>Dothideomycetes</taxon>
        <taxon>Pleosporomycetidae</taxon>
        <taxon>Pleosporales</taxon>
        <taxon>Pleosporineae</taxon>
        <taxon>Leptosphaeriaceae</taxon>
        <taxon>Plenodomus</taxon>
    </lineage>
</organism>
<dbReference type="GO" id="GO:0005783">
    <property type="term" value="C:endoplasmic reticulum"/>
    <property type="evidence" value="ECO:0007669"/>
    <property type="project" value="TreeGrafter"/>
</dbReference>
<gene>
    <name evidence="2" type="ORF">T440DRAFT_467318</name>
</gene>
<dbReference type="PANTHER" id="PTHR28026:SF9">
    <property type="entry name" value="2-HYDROXY-PALMITIC ACID DIOXYGENASE MPO1"/>
    <property type="match status" value="1"/>
</dbReference>
<dbReference type="GO" id="GO:0046521">
    <property type="term" value="P:sphingoid catabolic process"/>
    <property type="evidence" value="ECO:0007669"/>
    <property type="project" value="TreeGrafter"/>
</dbReference>
<dbReference type="Pfam" id="PF06127">
    <property type="entry name" value="Mpo1-like"/>
    <property type="match status" value="1"/>
</dbReference>
<dbReference type="AlphaFoldDB" id="A0A6A7B9C4"/>
<feature type="transmembrane region" description="Helical" evidence="1">
    <location>
        <begin position="54"/>
        <end position="72"/>
    </location>
</feature>
<keyword evidence="1" id="KW-0812">Transmembrane</keyword>
<protein>
    <submittedName>
        <fullName evidence="2">DUF962-domain-containing protein</fullName>
    </submittedName>
</protein>
<dbReference type="GO" id="GO:0016020">
    <property type="term" value="C:membrane"/>
    <property type="evidence" value="ECO:0007669"/>
    <property type="project" value="GOC"/>
</dbReference>
<keyword evidence="3" id="KW-1185">Reference proteome</keyword>
<reference evidence="2" key="1">
    <citation type="submission" date="2020-01" db="EMBL/GenBank/DDBJ databases">
        <authorList>
            <consortium name="DOE Joint Genome Institute"/>
            <person name="Haridas S."/>
            <person name="Albert R."/>
            <person name="Binder M."/>
            <person name="Bloem J."/>
            <person name="Labutti K."/>
            <person name="Salamov A."/>
            <person name="Andreopoulos B."/>
            <person name="Baker S.E."/>
            <person name="Barry K."/>
            <person name="Bills G."/>
            <person name="Bluhm B.H."/>
            <person name="Cannon C."/>
            <person name="Castanera R."/>
            <person name="Culley D.E."/>
            <person name="Daum C."/>
            <person name="Ezra D."/>
            <person name="Gonzalez J.B."/>
            <person name="Henrissat B."/>
            <person name="Kuo A."/>
            <person name="Liang C."/>
            <person name="Lipzen A."/>
            <person name="Lutzoni F."/>
            <person name="Magnuson J."/>
            <person name="Mondo S."/>
            <person name="Nolan M."/>
            <person name="Ohm R."/>
            <person name="Pangilinan J."/>
            <person name="Park H.-J."/>
            <person name="Ramirez L."/>
            <person name="Alfaro M."/>
            <person name="Sun H."/>
            <person name="Tritt A."/>
            <person name="Yoshinaga Y."/>
            <person name="Zwiers L.-H."/>
            <person name="Turgeon B.G."/>
            <person name="Goodwin S.B."/>
            <person name="Spatafora J.W."/>
            <person name="Crous P.W."/>
            <person name="Grigoriev I.V."/>
        </authorList>
    </citation>
    <scope>NUCLEOTIDE SEQUENCE</scope>
    <source>
        <strain evidence="2">IPT5</strain>
    </source>
</reference>
<keyword evidence="1" id="KW-0472">Membrane</keyword>
<dbReference type="InterPro" id="IPR009305">
    <property type="entry name" value="Mpo1-like"/>
</dbReference>
<accession>A0A6A7B9C4</accession>
<dbReference type="OrthoDB" id="2124888at2759"/>
<dbReference type="Proteomes" id="UP000799423">
    <property type="component" value="Unassembled WGS sequence"/>
</dbReference>
<name>A0A6A7B9C4_9PLEO</name>